<proteinExistence type="predicted"/>
<dbReference type="Pfam" id="PF23134">
    <property type="entry name" value="TRIP4_3rd"/>
    <property type="match status" value="1"/>
</dbReference>
<dbReference type="Proteomes" id="UP000708208">
    <property type="component" value="Unassembled WGS sequence"/>
</dbReference>
<evidence type="ECO:0000259" key="2">
    <source>
        <dbReference type="Pfam" id="PF06221"/>
    </source>
</evidence>
<dbReference type="EMBL" id="CAJVCH010571552">
    <property type="protein sequence ID" value="CAG7837828.1"/>
    <property type="molecule type" value="Genomic_DNA"/>
</dbReference>
<dbReference type="InterPro" id="IPR009349">
    <property type="entry name" value="TRIP4/RQT4_C2HC5_Znf"/>
</dbReference>
<sequence>MEDLDVIMPPKKTKFVNINAVDCNAALLPGRHRCDCQATKHPLINNCLSCGRIVCSQEGKGPCFCCGELVLNRSERYRILEGNSRKTQDLVAKYSKLPRPQDDVAGKKENAVSQKEKLLEYDRTSAQRTKVIDDQADYFATESPWLSPEEKEAQRKKEEAYKEMKDRLRRKTKITIDFAGRRIIEESPELPNLEDFSVYNNSSVQMRKNISRMNSDKNAERVEKVYEDPQFVGQLEKKQKDSKKGATVLWSNRIQDSELQEMVDSGNCISIQQPYATLIVDGIKIFEGRTWYTPFRGRLWICAGSLLGCVDLIDCLPQEEYLQLYPQGEISDPYVWVLANPKTLPFRLPIQPKSKIFKMEMHVHQAAKRSLK</sequence>
<feature type="domain" description="Activating signal cointegrator 1 third" evidence="3">
    <location>
        <begin position="134"/>
        <end position="186"/>
    </location>
</feature>
<protein>
    <recommendedName>
        <fullName evidence="6">Activating signal cointegrator 1</fullName>
    </recommendedName>
</protein>
<dbReference type="InterPro" id="IPR007374">
    <property type="entry name" value="ASCH_domain"/>
</dbReference>
<dbReference type="AlphaFoldDB" id="A0A8J2LL73"/>
<dbReference type="GO" id="GO:0045893">
    <property type="term" value="P:positive regulation of DNA-templated transcription"/>
    <property type="evidence" value="ECO:0007669"/>
    <property type="project" value="TreeGrafter"/>
</dbReference>
<gene>
    <name evidence="4" type="ORF">AFUS01_LOCUS46879</name>
</gene>
<dbReference type="GO" id="GO:0008270">
    <property type="term" value="F:zinc ion binding"/>
    <property type="evidence" value="ECO:0007669"/>
    <property type="project" value="InterPro"/>
</dbReference>
<reference evidence="4" key="1">
    <citation type="submission" date="2021-06" db="EMBL/GenBank/DDBJ databases">
        <authorList>
            <person name="Hodson N. C."/>
            <person name="Mongue J. A."/>
            <person name="Jaron S. K."/>
        </authorList>
    </citation>
    <scope>NUCLEOTIDE SEQUENCE</scope>
</reference>
<dbReference type="InterPro" id="IPR056993">
    <property type="entry name" value="TRIP4_3rd_dom"/>
</dbReference>
<feature type="domain" description="TRIP4/RQT4 C2HC5-type zinc finger" evidence="2">
    <location>
        <begin position="32"/>
        <end position="79"/>
    </location>
</feature>
<evidence type="ECO:0000313" key="4">
    <source>
        <dbReference type="EMBL" id="CAG7837828.1"/>
    </source>
</evidence>
<dbReference type="PANTHER" id="PTHR12963:SF4">
    <property type="entry name" value="ACTIVATING SIGNAL COINTEGRATOR 1"/>
    <property type="match status" value="1"/>
</dbReference>
<dbReference type="OrthoDB" id="338816at2759"/>
<evidence type="ECO:0000313" key="5">
    <source>
        <dbReference type="Proteomes" id="UP000708208"/>
    </source>
</evidence>
<dbReference type="Pfam" id="PF06221">
    <property type="entry name" value="zf-C2HC5"/>
    <property type="match status" value="1"/>
</dbReference>
<evidence type="ECO:0000259" key="3">
    <source>
        <dbReference type="Pfam" id="PF23134"/>
    </source>
</evidence>
<dbReference type="GO" id="GO:0072344">
    <property type="term" value="P:rescue of stalled ribosome"/>
    <property type="evidence" value="ECO:0007669"/>
    <property type="project" value="InterPro"/>
</dbReference>
<comment type="caution">
    <text evidence="4">The sequence shown here is derived from an EMBL/GenBank/DDBJ whole genome shotgun (WGS) entry which is preliminary data.</text>
</comment>
<dbReference type="PANTHER" id="PTHR12963">
    <property type="entry name" value="THYROID RECEPTOR INTERACTING PROTEIN RELATED"/>
    <property type="match status" value="1"/>
</dbReference>
<dbReference type="InterPro" id="IPR039128">
    <property type="entry name" value="TRIP4-like"/>
</dbReference>
<evidence type="ECO:0008006" key="6">
    <source>
        <dbReference type="Google" id="ProtNLM"/>
    </source>
</evidence>
<organism evidence="4 5">
    <name type="scientific">Allacma fusca</name>
    <dbReference type="NCBI Taxonomy" id="39272"/>
    <lineage>
        <taxon>Eukaryota</taxon>
        <taxon>Metazoa</taxon>
        <taxon>Ecdysozoa</taxon>
        <taxon>Arthropoda</taxon>
        <taxon>Hexapoda</taxon>
        <taxon>Collembola</taxon>
        <taxon>Symphypleona</taxon>
        <taxon>Sminthuridae</taxon>
        <taxon>Allacma</taxon>
    </lineage>
</organism>
<dbReference type="Pfam" id="PF04266">
    <property type="entry name" value="ASCH"/>
    <property type="match status" value="1"/>
</dbReference>
<name>A0A8J2LL73_9HEXA</name>
<dbReference type="CDD" id="cd06554">
    <property type="entry name" value="ASCH_ASC-1_like"/>
    <property type="match status" value="1"/>
</dbReference>
<dbReference type="GO" id="GO:0180022">
    <property type="term" value="C:RQC-trigger complex"/>
    <property type="evidence" value="ECO:0007669"/>
    <property type="project" value="InterPro"/>
</dbReference>
<evidence type="ECO:0000259" key="1">
    <source>
        <dbReference type="Pfam" id="PF04266"/>
    </source>
</evidence>
<keyword evidence="5" id="KW-1185">Reference proteome</keyword>
<feature type="domain" description="ASCH" evidence="1">
    <location>
        <begin position="269"/>
        <end position="323"/>
    </location>
</feature>
<dbReference type="GO" id="GO:0005634">
    <property type="term" value="C:nucleus"/>
    <property type="evidence" value="ECO:0007669"/>
    <property type="project" value="InterPro"/>
</dbReference>
<accession>A0A8J2LL73</accession>